<evidence type="ECO:0000256" key="1">
    <source>
        <dbReference type="SAM" id="MobiDB-lite"/>
    </source>
</evidence>
<dbReference type="Proteomes" id="UP000807342">
    <property type="component" value="Unassembled WGS sequence"/>
</dbReference>
<evidence type="ECO:0000313" key="4">
    <source>
        <dbReference type="Proteomes" id="UP000807342"/>
    </source>
</evidence>
<evidence type="ECO:0000259" key="2">
    <source>
        <dbReference type="Pfam" id="PF00650"/>
    </source>
</evidence>
<gene>
    <name evidence="3" type="ORF">P691DRAFT_758996</name>
</gene>
<dbReference type="InterPro" id="IPR052578">
    <property type="entry name" value="PI_Transfer_CRAL-TRIO"/>
</dbReference>
<name>A0A9P6C2F4_9AGAR</name>
<accession>A0A9P6C2F4</accession>
<dbReference type="PANTHER" id="PTHR45824">
    <property type="entry name" value="GH16843P"/>
    <property type="match status" value="1"/>
</dbReference>
<reference evidence="3" key="1">
    <citation type="submission" date="2020-11" db="EMBL/GenBank/DDBJ databases">
        <authorList>
            <consortium name="DOE Joint Genome Institute"/>
            <person name="Ahrendt S."/>
            <person name="Riley R."/>
            <person name="Andreopoulos W."/>
            <person name="Labutti K."/>
            <person name="Pangilinan J."/>
            <person name="Ruiz-Duenas F.J."/>
            <person name="Barrasa J.M."/>
            <person name="Sanchez-Garcia M."/>
            <person name="Camarero S."/>
            <person name="Miyauchi S."/>
            <person name="Serrano A."/>
            <person name="Linde D."/>
            <person name="Babiker R."/>
            <person name="Drula E."/>
            <person name="Ayuso-Fernandez I."/>
            <person name="Pacheco R."/>
            <person name="Padilla G."/>
            <person name="Ferreira P."/>
            <person name="Barriuso J."/>
            <person name="Kellner H."/>
            <person name="Castanera R."/>
            <person name="Alfaro M."/>
            <person name="Ramirez L."/>
            <person name="Pisabarro A.G."/>
            <person name="Kuo A."/>
            <person name="Tritt A."/>
            <person name="Lipzen A."/>
            <person name="He G."/>
            <person name="Yan M."/>
            <person name="Ng V."/>
            <person name="Cullen D."/>
            <person name="Martin F."/>
            <person name="Rosso M.-N."/>
            <person name="Henrissat B."/>
            <person name="Hibbett D."/>
            <person name="Martinez A.T."/>
            <person name="Grigoriev I.V."/>
        </authorList>
    </citation>
    <scope>NUCLEOTIDE SEQUENCE</scope>
    <source>
        <strain evidence="3">MF-IS2</strain>
    </source>
</reference>
<dbReference type="InterPro" id="IPR036865">
    <property type="entry name" value="CRAL-TRIO_dom_sf"/>
</dbReference>
<dbReference type="OrthoDB" id="75724at2759"/>
<comment type="caution">
    <text evidence="3">The sequence shown here is derived from an EMBL/GenBank/DDBJ whole genome shotgun (WGS) entry which is preliminary data.</text>
</comment>
<feature type="region of interest" description="Disordered" evidence="1">
    <location>
        <begin position="1"/>
        <end position="23"/>
    </location>
</feature>
<dbReference type="AlphaFoldDB" id="A0A9P6C2F4"/>
<dbReference type="EMBL" id="MU151128">
    <property type="protein sequence ID" value="KAF9449526.1"/>
    <property type="molecule type" value="Genomic_DNA"/>
</dbReference>
<dbReference type="SUPFAM" id="SSF52087">
    <property type="entry name" value="CRAL/TRIO domain"/>
    <property type="match status" value="1"/>
</dbReference>
<protein>
    <recommendedName>
        <fullName evidence="2">CRAL-TRIO domain-containing protein</fullName>
    </recommendedName>
</protein>
<keyword evidence="4" id="KW-1185">Reference proteome</keyword>
<evidence type="ECO:0000313" key="3">
    <source>
        <dbReference type="EMBL" id="KAF9449526.1"/>
    </source>
</evidence>
<dbReference type="Gene3D" id="3.40.525.10">
    <property type="entry name" value="CRAL-TRIO lipid binding domain"/>
    <property type="match status" value="1"/>
</dbReference>
<dbReference type="InterPro" id="IPR001251">
    <property type="entry name" value="CRAL-TRIO_dom"/>
</dbReference>
<dbReference type="PANTHER" id="PTHR45824:SF29">
    <property type="entry name" value="GH16843P"/>
    <property type="match status" value="1"/>
</dbReference>
<proteinExistence type="predicted"/>
<feature type="domain" description="CRAL-TRIO" evidence="2">
    <location>
        <begin position="111"/>
        <end position="220"/>
    </location>
</feature>
<organism evidence="3 4">
    <name type="scientific">Macrolepiota fuliginosa MF-IS2</name>
    <dbReference type="NCBI Taxonomy" id="1400762"/>
    <lineage>
        <taxon>Eukaryota</taxon>
        <taxon>Fungi</taxon>
        <taxon>Dikarya</taxon>
        <taxon>Basidiomycota</taxon>
        <taxon>Agaricomycotina</taxon>
        <taxon>Agaricomycetes</taxon>
        <taxon>Agaricomycetidae</taxon>
        <taxon>Agaricales</taxon>
        <taxon>Agaricineae</taxon>
        <taxon>Agaricaceae</taxon>
        <taxon>Macrolepiota</taxon>
    </lineage>
</organism>
<dbReference type="GO" id="GO:0008526">
    <property type="term" value="F:phosphatidylinositol transfer activity"/>
    <property type="evidence" value="ECO:0007669"/>
    <property type="project" value="TreeGrafter"/>
</dbReference>
<sequence length="335" mass="37979">MTQGKVYTLFPPPDTRHQTDPLPPLPRTIEWEAYIGVVDYFRDSFYRLPGEERVPGALTDDEKFWLSQDCILSTKWGSKTAVRRLETTLKWRRGGRAIPSPDPTDVETEAKKGKEILLGYDTQGRPSLHLIPGKIDVKDGASLELSVFMLECCIALMPPGVQTLNLLMNYEECAGQPVTSHTRRLLEVLETHYPGRLNYFIATNVATFRRLITKSALALTSSPKCKFNLDIFEEGLYKPEEMMKQGWGGAIDFIYEHEKYWPELIGLTGERQKLWKARWKQLGGTVGIREWDYKHPEMEAIKSSQAAVHKAAVPAVTEIQAPVMMRPIGLKCLGV</sequence>
<dbReference type="Pfam" id="PF00650">
    <property type="entry name" value="CRAL_TRIO"/>
    <property type="match status" value="1"/>
</dbReference>